<feature type="region of interest" description="Disordered" evidence="1">
    <location>
        <begin position="211"/>
        <end position="239"/>
    </location>
</feature>
<protein>
    <submittedName>
        <fullName evidence="2">Uncharacterized protein</fullName>
    </submittedName>
</protein>
<dbReference type="VEuPathDB" id="TriTrypDB:LdBPK_312220.1"/>
<feature type="region of interest" description="Disordered" evidence="1">
    <location>
        <begin position="1"/>
        <end position="129"/>
    </location>
</feature>
<feature type="compositionally biased region" description="Basic and acidic residues" evidence="1">
    <location>
        <begin position="647"/>
        <end position="665"/>
    </location>
</feature>
<evidence type="ECO:0000313" key="3">
    <source>
        <dbReference type="Proteomes" id="UP000274082"/>
    </source>
</evidence>
<feature type="region of interest" description="Disordered" evidence="1">
    <location>
        <begin position="547"/>
        <end position="631"/>
    </location>
</feature>
<keyword evidence="3" id="KW-1185">Reference proteome</keyword>
<evidence type="ECO:0000313" key="2">
    <source>
        <dbReference type="EMBL" id="AYU81429.1"/>
    </source>
</evidence>
<organism evidence="2 3">
    <name type="scientific">Leishmania donovani</name>
    <dbReference type="NCBI Taxonomy" id="5661"/>
    <lineage>
        <taxon>Eukaryota</taxon>
        <taxon>Discoba</taxon>
        <taxon>Euglenozoa</taxon>
        <taxon>Kinetoplastea</taxon>
        <taxon>Metakinetoplastina</taxon>
        <taxon>Trypanosomatida</taxon>
        <taxon>Trypanosomatidae</taxon>
        <taxon>Leishmaniinae</taxon>
        <taxon>Leishmania</taxon>
    </lineage>
</organism>
<evidence type="ECO:0000256" key="1">
    <source>
        <dbReference type="SAM" id="MobiDB-lite"/>
    </source>
</evidence>
<gene>
    <name evidence="2" type="ORF">LdCL_310030200</name>
</gene>
<feature type="region of interest" description="Disordered" evidence="1">
    <location>
        <begin position="500"/>
        <end position="532"/>
    </location>
</feature>
<feature type="region of interest" description="Disordered" evidence="1">
    <location>
        <begin position="162"/>
        <end position="197"/>
    </location>
</feature>
<dbReference type="EMBL" id="CP029530">
    <property type="protein sequence ID" value="AYU81429.1"/>
    <property type="molecule type" value="Genomic_DNA"/>
</dbReference>
<feature type="region of interest" description="Disordered" evidence="1">
    <location>
        <begin position="420"/>
        <end position="480"/>
    </location>
</feature>
<name>A0A3S7X4Q4_LEIDO</name>
<feature type="compositionally biased region" description="Low complexity" evidence="1">
    <location>
        <begin position="432"/>
        <end position="441"/>
    </location>
</feature>
<feature type="compositionally biased region" description="Acidic residues" evidence="1">
    <location>
        <begin position="612"/>
        <end position="621"/>
    </location>
</feature>
<dbReference type="AlphaFoldDB" id="A0A3S7X4Q4"/>
<feature type="region of interest" description="Disordered" evidence="1">
    <location>
        <begin position="644"/>
        <end position="691"/>
    </location>
</feature>
<feature type="compositionally biased region" description="Basic residues" evidence="1">
    <location>
        <begin position="33"/>
        <end position="49"/>
    </location>
</feature>
<dbReference type="VEuPathDB" id="TriTrypDB:LdCL_310030200"/>
<feature type="compositionally biased region" description="Low complexity" evidence="1">
    <location>
        <begin position="182"/>
        <end position="192"/>
    </location>
</feature>
<reference evidence="2 3" key="1">
    <citation type="journal article" date="2018" name="Sci. Rep.">
        <title>A complete Leishmania donovani reference genome identifies novel genetic variations associated with virulence.</title>
        <authorList>
            <person name="Lypaczewski P."/>
            <person name="Hoshizaki J."/>
            <person name="Zhang W.-W."/>
            <person name="McCall L.-I."/>
            <person name="Torcivia-Rodriguez J."/>
            <person name="Simonyan V."/>
            <person name="Kaur A."/>
            <person name="Dewar K."/>
            <person name="Matlashewski G."/>
        </authorList>
    </citation>
    <scope>NUCLEOTIDE SEQUENCE [LARGE SCALE GENOMIC DNA]</scope>
    <source>
        <strain evidence="2 3">LdCL</strain>
    </source>
</reference>
<dbReference type="OrthoDB" id="265030at2759"/>
<feature type="compositionally biased region" description="Low complexity" evidence="1">
    <location>
        <begin position="50"/>
        <end position="71"/>
    </location>
</feature>
<accession>A0A3S7X4Q4</accession>
<sequence length="825" mass="88339">MYANLKHSKEESASPYFGATSVPLHSRDEVPSKRSKNSKPRSPKLKRSSSKSGRLAVEAKAATKAKAACGKARQRPNQNSGKLDARKKSSSSPSRPESGKVAAVLRRPRPQEAPVNKDGDAPSSAGQLFESIGASPSVVALRSQTSDGEYFLPDWSVSSEAPPAIRRTGFPLNRPSSELRRNSLNANSSSNAVPRTTDRTLREYMDMSSSCAPQSQKPLLWGASPKAAPKHTKGSSASPTTVRCYSQYHMASSTSSLLPFGAPYQVQQQRKVARTAPSDLSPENFYPPLLMGPPSDRHQRTVDSCDASRQLRSRFNVANGDVVATSGKRGDFSKLCSGSIAGFHDSHTDDISPLAAQRSSRAVDAGSLRTLSSAFFSTTSRSLPQSLFRVPMSMSPSATLRSTTNGFDRGSAVWKSMYGTDKNGDDEESPLASGGHRTGAAGRRGIGGRYQSSFHSATGLLPLSESDPNGGGTGADERPAWHHGKVSSLYGCMLDGAAVVSSSPSDDGGGADEDHDYWTSSGTHPGQRCTLERKRTMNVLAWMKKTGKSRTCGKTGGTRGGSDGDDEDNADAERRQSLSPTSTPKREGCGTTAHRSEADSHRDEVVVQNDAGSDEDADAERDSEGNLASLSQQTALQRILSGMWKPSDPKEVDEAAAVQEERPTQRIEPSLPYRSGAGRGSSNAHQKVSPAVADCRRPVSVHYHGSPRASMTPPAGYRGWCAGHGAQAAAYLHNRGIYQPLSLSPSPQNANGWRAQLVEFTLPSTHIGCCAYTSPTPHTVPVACRSLPLMFRQTVTNMAVHELLGLDPEAEIIFVESPVWKHLPR</sequence>
<dbReference type="Proteomes" id="UP000274082">
    <property type="component" value="Chromosome 31"/>
</dbReference>
<proteinExistence type="predicted"/>
<feature type="compositionally biased region" description="Basic and acidic residues" evidence="1">
    <location>
        <begin position="584"/>
        <end position="605"/>
    </location>
</feature>
<dbReference type="VEuPathDB" id="TriTrypDB:LDHU3_31.3930"/>